<evidence type="ECO:0000313" key="1">
    <source>
        <dbReference type="EMBL" id="GIY33637.1"/>
    </source>
</evidence>
<dbReference type="AlphaFoldDB" id="A0AAV4SJF6"/>
<accession>A0AAV4SJF6</accession>
<keyword evidence="2" id="KW-1185">Reference proteome</keyword>
<evidence type="ECO:0000313" key="2">
    <source>
        <dbReference type="Proteomes" id="UP001054837"/>
    </source>
</evidence>
<name>A0AAV4SJF6_9ARAC</name>
<organism evidence="1 2">
    <name type="scientific">Caerostris darwini</name>
    <dbReference type="NCBI Taxonomy" id="1538125"/>
    <lineage>
        <taxon>Eukaryota</taxon>
        <taxon>Metazoa</taxon>
        <taxon>Ecdysozoa</taxon>
        <taxon>Arthropoda</taxon>
        <taxon>Chelicerata</taxon>
        <taxon>Arachnida</taxon>
        <taxon>Araneae</taxon>
        <taxon>Araneomorphae</taxon>
        <taxon>Entelegynae</taxon>
        <taxon>Araneoidea</taxon>
        <taxon>Araneidae</taxon>
        <taxon>Caerostris</taxon>
    </lineage>
</organism>
<proteinExistence type="predicted"/>
<comment type="caution">
    <text evidence="1">The sequence shown here is derived from an EMBL/GenBank/DDBJ whole genome shotgun (WGS) entry which is preliminary data.</text>
</comment>
<dbReference type="EMBL" id="BPLQ01007966">
    <property type="protein sequence ID" value="GIY33637.1"/>
    <property type="molecule type" value="Genomic_DNA"/>
</dbReference>
<protein>
    <submittedName>
        <fullName evidence="1">Uncharacterized protein</fullName>
    </submittedName>
</protein>
<gene>
    <name evidence="1" type="ORF">CDAR_80581</name>
</gene>
<dbReference type="Proteomes" id="UP001054837">
    <property type="component" value="Unassembled WGS sequence"/>
</dbReference>
<reference evidence="1 2" key="1">
    <citation type="submission" date="2021-06" db="EMBL/GenBank/DDBJ databases">
        <title>Caerostris darwini draft genome.</title>
        <authorList>
            <person name="Kono N."/>
            <person name="Arakawa K."/>
        </authorList>
    </citation>
    <scope>NUCLEOTIDE SEQUENCE [LARGE SCALE GENOMIC DNA]</scope>
</reference>
<sequence length="106" mass="11577">MKCGSLYLTKGRNSSSRTFSYSFILGKLTSTPNHNTQGVGRDTPPNTIHPALILGEESSSTNYPGKIVTVEADDGFQQKIGSGSYSLLLQDLEVNEVVIFPQIKRK</sequence>